<dbReference type="Proteomes" id="UP001146120">
    <property type="component" value="Unassembled WGS sequence"/>
</dbReference>
<evidence type="ECO:0000313" key="2">
    <source>
        <dbReference type="Proteomes" id="UP001146120"/>
    </source>
</evidence>
<protein>
    <submittedName>
        <fullName evidence="1">Uncharacterized protein</fullName>
    </submittedName>
</protein>
<comment type="caution">
    <text evidence="1">The sequence shown here is derived from an EMBL/GenBank/DDBJ whole genome shotgun (WGS) entry which is preliminary data.</text>
</comment>
<reference evidence="1" key="2">
    <citation type="journal article" date="2023" name="Microbiol Resour">
        <title>Decontamination and Annotation of the Draft Genome Sequence of the Oomycete Lagenidium giganteum ARSEF 373.</title>
        <authorList>
            <person name="Morgan W.R."/>
            <person name="Tartar A."/>
        </authorList>
    </citation>
    <scope>NUCLEOTIDE SEQUENCE</scope>
    <source>
        <strain evidence="1">ARSEF 373</strain>
    </source>
</reference>
<proteinExistence type="predicted"/>
<dbReference type="AlphaFoldDB" id="A0AAV2ZCR2"/>
<accession>A0AAV2ZCR2</accession>
<name>A0AAV2ZCR2_9STRA</name>
<organism evidence="1 2">
    <name type="scientific">Lagenidium giganteum</name>
    <dbReference type="NCBI Taxonomy" id="4803"/>
    <lineage>
        <taxon>Eukaryota</taxon>
        <taxon>Sar</taxon>
        <taxon>Stramenopiles</taxon>
        <taxon>Oomycota</taxon>
        <taxon>Peronosporomycetes</taxon>
        <taxon>Pythiales</taxon>
        <taxon>Pythiaceae</taxon>
    </lineage>
</organism>
<dbReference type="EMBL" id="DAKRPA010000015">
    <property type="protein sequence ID" value="DBA03775.1"/>
    <property type="molecule type" value="Genomic_DNA"/>
</dbReference>
<gene>
    <name evidence="1" type="ORF">N0F65_005665</name>
</gene>
<feature type="non-terminal residue" evidence="1">
    <location>
        <position position="1"/>
    </location>
</feature>
<evidence type="ECO:0000313" key="1">
    <source>
        <dbReference type="EMBL" id="DBA03775.1"/>
    </source>
</evidence>
<keyword evidence="2" id="KW-1185">Reference proteome</keyword>
<reference evidence="1" key="1">
    <citation type="submission" date="2022-11" db="EMBL/GenBank/DDBJ databases">
        <authorList>
            <person name="Morgan W.R."/>
            <person name="Tartar A."/>
        </authorList>
    </citation>
    <scope>NUCLEOTIDE SEQUENCE</scope>
    <source>
        <strain evidence="1">ARSEF 373</strain>
    </source>
</reference>
<sequence length="437" mass="48725">HVCVKHRVLVLEQALVRWQQRHLAKPRTQFARAAGHEALGHLHAVHHSRDVLARLEPARGARAHHDDHFVVLEHGAHALAVARLNDQARRVVGQATLVQLAGRRDLEELWRRHGNEQAVVLVQWQRHGQAAFRWCLLLRGFVRVEVVETHGLAHELARRDDLLAVRRRERRLVERGAKVVDGAFDRGAELLVQRAVAWAFGLDVVRGRWQLETGVRADGIALGVVIEALGRDERRVVTWVGDARQRALGGLGQELLTQRLVVGHVVERDDAVGLECPEDVAGLLGAVQGVVVERRDRVRGQVVVRRVGKGAGAGQAKQHGRDAHHVDVEVLGLPPSEKICKCTRIDPCRRWSFCSSVHSFSLKENEAGSQTHAWTILVCTRRSRFDLFRDDSASTEKAASEAQTPGRCHFEDLLEVTVSAPCFGKISICQQPNHPTV</sequence>